<dbReference type="Proteomes" id="UP000550736">
    <property type="component" value="Unassembled WGS sequence"/>
</dbReference>
<comment type="similarity">
    <text evidence="1">Belongs to the bacilliredoxin family.</text>
</comment>
<dbReference type="Gene3D" id="3.40.30.10">
    <property type="entry name" value="Glutaredoxin"/>
    <property type="match status" value="1"/>
</dbReference>
<evidence type="ECO:0000313" key="6">
    <source>
        <dbReference type="Proteomes" id="UP000538955"/>
    </source>
</evidence>
<dbReference type="EMBL" id="SCHC01000001">
    <property type="protein sequence ID" value="TBW78270.1"/>
    <property type="molecule type" value="Genomic_DNA"/>
</dbReference>
<dbReference type="RefSeq" id="WP_023350268.1">
    <property type="nucleotide sequence ID" value="NZ_AP014956.1"/>
</dbReference>
<dbReference type="NCBIfam" id="TIGR04191">
    <property type="entry name" value="YphP_YqiW"/>
    <property type="match status" value="1"/>
</dbReference>
<dbReference type="EMBL" id="JABBLX010000012">
    <property type="protein sequence ID" value="NMK97636.1"/>
    <property type="molecule type" value="Genomic_DNA"/>
</dbReference>
<reference evidence="6 7" key="2">
    <citation type="submission" date="2020-04" db="EMBL/GenBank/DDBJ databases">
        <title>The Epidemiology and Molecular Characteristics of Linezolid-Resistant Staphylococcus capitis in Huashan Hospital, Shanghai.</title>
        <authorList>
            <person name="Ding L."/>
            <person name="Li P."/>
            <person name="Yang Y."/>
            <person name="Lin D."/>
            <person name="Xu X."/>
        </authorList>
    </citation>
    <scope>NUCLEOTIDE SEQUENCE [LARGE SCALE GENOMIC DNA]</scope>
    <source>
        <strain evidence="3 7">12-86</strain>
        <strain evidence="2 6">17-84</strain>
    </source>
</reference>
<proteinExistence type="inferred from homology"/>
<dbReference type="InterPro" id="IPR009474">
    <property type="entry name" value="BrxB/BrxA"/>
</dbReference>
<dbReference type="AlphaFoldDB" id="A0A7X9WH40"/>
<name>A0A7X9WH40_STACP</name>
<dbReference type="PANTHER" id="PTHR40052">
    <property type="entry name" value="UPF0403 PROTEIN YQIW-RELATED"/>
    <property type="match status" value="1"/>
</dbReference>
<dbReference type="PANTHER" id="PTHR40052:SF2">
    <property type="entry name" value="BACILLIREDOXIN BRXA"/>
    <property type="match status" value="1"/>
</dbReference>
<keyword evidence="6" id="KW-1185">Reference proteome</keyword>
<comment type="caution">
    <text evidence="3">The sequence shown here is derived from an EMBL/GenBank/DDBJ whole genome shotgun (WGS) entry which is preliminary data.</text>
</comment>
<dbReference type="Proteomes" id="UP000538955">
    <property type="component" value="Unassembled WGS sequence"/>
</dbReference>
<gene>
    <name evidence="4" type="ORF">EQ811_04140</name>
    <name evidence="3" type="ORF">HHM13_05950</name>
    <name evidence="2" type="ORF">HHM24_01020</name>
</gene>
<reference evidence="4 5" key="1">
    <citation type="journal article" date="2019" name="Sci. Transl. Med.">
        <title>Quorum sensing between bacterial species on the skin protects against epidermal injury in atopic dermatitis.</title>
        <authorList>
            <person name="Williams M.R."/>
        </authorList>
    </citation>
    <scope>NUCLEOTIDE SEQUENCE [LARGE SCALE GENOMIC DNA]</scope>
    <source>
        <strain evidence="4 5">H8</strain>
    </source>
</reference>
<evidence type="ECO:0000313" key="2">
    <source>
        <dbReference type="EMBL" id="NMK53331.1"/>
    </source>
</evidence>
<evidence type="ECO:0000256" key="1">
    <source>
        <dbReference type="ARBA" id="ARBA00038305"/>
    </source>
</evidence>
<accession>A0A7X9WH40</accession>
<evidence type="ECO:0000313" key="5">
    <source>
        <dbReference type="Proteomes" id="UP000291949"/>
    </source>
</evidence>
<evidence type="ECO:0000313" key="7">
    <source>
        <dbReference type="Proteomes" id="UP000550736"/>
    </source>
</evidence>
<sequence length="145" mass="16232">MNGYESYMRELAQQMRSELTENGFKSLETSDDVKGYMNDLKDDETTFVVINSTCGCAAGLARPAAVAVAEQNEVKPTNKVTVFAGQDKEATQTMREYIQQVPSSPSYALFKGQNLVHFIPREHIEGRDINDIAMDLKDAFDDHCQ</sequence>
<evidence type="ECO:0000313" key="4">
    <source>
        <dbReference type="EMBL" id="TBW78270.1"/>
    </source>
</evidence>
<evidence type="ECO:0000313" key="3">
    <source>
        <dbReference type="EMBL" id="NMK97636.1"/>
    </source>
</evidence>
<dbReference type="EMBL" id="JABBMI010000001">
    <property type="protein sequence ID" value="NMK53331.1"/>
    <property type="molecule type" value="Genomic_DNA"/>
</dbReference>
<organism evidence="3 7">
    <name type="scientific">Staphylococcus capitis</name>
    <dbReference type="NCBI Taxonomy" id="29388"/>
    <lineage>
        <taxon>Bacteria</taxon>
        <taxon>Bacillati</taxon>
        <taxon>Bacillota</taxon>
        <taxon>Bacilli</taxon>
        <taxon>Bacillales</taxon>
        <taxon>Staphylococcaceae</taxon>
        <taxon>Staphylococcus</taxon>
    </lineage>
</organism>
<dbReference type="Pfam" id="PF06491">
    <property type="entry name" value="Disulph_isomer"/>
    <property type="match status" value="1"/>
</dbReference>
<protein>
    <submittedName>
        <fullName evidence="3">BrxA/BrxB family bacilliredoxin</fullName>
    </submittedName>
</protein>
<dbReference type="Proteomes" id="UP000291949">
    <property type="component" value="Unassembled WGS sequence"/>
</dbReference>